<dbReference type="OrthoDB" id="5869822at2759"/>
<dbReference type="AlphaFoldDB" id="A0A0N4UFC8"/>
<evidence type="ECO:0000313" key="2">
    <source>
        <dbReference type="EMBL" id="VDN59454.1"/>
    </source>
</evidence>
<keyword evidence="1" id="KW-0472">Membrane</keyword>
<dbReference type="Proteomes" id="UP000038040">
    <property type="component" value="Unplaced"/>
</dbReference>
<accession>A0A0N4UFC8</accession>
<keyword evidence="4" id="KW-1185">Reference proteome</keyword>
<evidence type="ECO:0000313" key="5">
    <source>
        <dbReference type="WBParaSite" id="DME_0000613101-mRNA-1"/>
    </source>
</evidence>
<reference evidence="5" key="1">
    <citation type="submission" date="2017-02" db="UniProtKB">
        <authorList>
            <consortium name="WormBaseParasite"/>
        </authorList>
    </citation>
    <scope>IDENTIFICATION</scope>
</reference>
<evidence type="ECO:0000313" key="3">
    <source>
        <dbReference type="Proteomes" id="UP000038040"/>
    </source>
</evidence>
<dbReference type="WBParaSite" id="DME_0000613101-mRNA-1">
    <property type="protein sequence ID" value="DME_0000613101-mRNA-1"/>
    <property type="gene ID" value="DME_0000613101"/>
</dbReference>
<dbReference type="Proteomes" id="UP000274756">
    <property type="component" value="Unassembled WGS sequence"/>
</dbReference>
<sequence length="290" mass="32977">MSSINGLMSAPCFVPTPSSINFDIFCQFNYHSKPYICDPSGALSRTEIEMLDNFIDPLNFTSCFCNEDHCSSSKPHLFIVIVPSTSIESLCICDPSMEFTRPHTLAIAAKIYAEELAYQWTEGCRADLMLVFIRSFDFGELKKPYLVPLYRYNFEYLSKFSEPVKIRKSQSVYSAISGYLENVPRIIDQRPLEKVSSMPLWALFVCCAFIILATIALYIGNYITQQVDNAHWYQSKSPVSKITIRLANDRWRAGFGGGMIMQNSASSAKSSVMFKQFNQRTRLAQNLQKI</sequence>
<protein>
    <submittedName>
        <fullName evidence="5">MSC domain-containing protein</fullName>
    </submittedName>
</protein>
<organism evidence="3 5">
    <name type="scientific">Dracunculus medinensis</name>
    <name type="common">Guinea worm</name>
    <dbReference type="NCBI Taxonomy" id="318479"/>
    <lineage>
        <taxon>Eukaryota</taxon>
        <taxon>Metazoa</taxon>
        <taxon>Ecdysozoa</taxon>
        <taxon>Nematoda</taxon>
        <taxon>Chromadorea</taxon>
        <taxon>Rhabditida</taxon>
        <taxon>Spirurina</taxon>
        <taxon>Dracunculoidea</taxon>
        <taxon>Dracunculidae</taxon>
        <taxon>Dracunculus</taxon>
    </lineage>
</organism>
<evidence type="ECO:0000256" key="1">
    <source>
        <dbReference type="SAM" id="Phobius"/>
    </source>
</evidence>
<evidence type="ECO:0000313" key="4">
    <source>
        <dbReference type="Proteomes" id="UP000274756"/>
    </source>
</evidence>
<name>A0A0N4UFC8_DRAME</name>
<dbReference type="EMBL" id="UYYG01001182">
    <property type="protein sequence ID" value="VDN59454.1"/>
    <property type="molecule type" value="Genomic_DNA"/>
</dbReference>
<proteinExistence type="predicted"/>
<keyword evidence="1" id="KW-1133">Transmembrane helix</keyword>
<keyword evidence="1" id="KW-0812">Transmembrane</keyword>
<reference evidence="2 4" key="2">
    <citation type="submission" date="2018-11" db="EMBL/GenBank/DDBJ databases">
        <authorList>
            <consortium name="Pathogen Informatics"/>
        </authorList>
    </citation>
    <scope>NUCLEOTIDE SEQUENCE [LARGE SCALE GENOMIC DNA]</scope>
</reference>
<gene>
    <name evidence="2" type="ORF">DME_LOCUS9427</name>
</gene>
<feature type="transmembrane region" description="Helical" evidence="1">
    <location>
        <begin position="200"/>
        <end position="219"/>
    </location>
</feature>